<comment type="caution">
    <text evidence="2">The sequence shown here is derived from an EMBL/GenBank/DDBJ whole genome shotgun (WGS) entry which is preliminary data.</text>
</comment>
<feature type="region of interest" description="Disordered" evidence="1">
    <location>
        <begin position="71"/>
        <end position="119"/>
    </location>
</feature>
<sequence>SCYTLSAHLSRPLFAFAGGNQHILLKNARIHILTHKYYYFFYRGLCDKTNFVGMASRGKRCLRLKGLERPREATRGHEMPREASRGLERPQEVTLSSTERPQEVTLSSTEMPQEVTLSSTERPQEVRYCGINLVNALRVVCSPTYNGSQVSGMIGDQQMPNEGSKLK</sequence>
<evidence type="ECO:0000313" key="2">
    <source>
        <dbReference type="EMBL" id="KAJ9589161.1"/>
    </source>
</evidence>
<reference evidence="2" key="1">
    <citation type="journal article" date="2023" name="IScience">
        <title>Live-bearing cockroach genome reveals convergent evolutionary mechanisms linked to viviparity in insects and beyond.</title>
        <authorList>
            <person name="Fouks B."/>
            <person name="Harrison M.C."/>
            <person name="Mikhailova A.A."/>
            <person name="Marchal E."/>
            <person name="English S."/>
            <person name="Carruthers M."/>
            <person name="Jennings E.C."/>
            <person name="Chiamaka E.L."/>
            <person name="Frigard R.A."/>
            <person name="Pippel M."/>
            <person name="Attardo G.M."/>
            <person name="Benoit J.B."/>
            <person name="Bornberg-Bauer E."/>
            <person name="Tobe S.S."/>
        </authorList>
    </citation>
    <scope>NUCLEOTIDE SEQUENCE</scope>
    <source>
        <strain evidence="2">Stay&amp;Tobe</strain>
    </source>
</reference>
<feature type="non-terminal residue" evidence="2">
    <location>
        <position position="1"/>
    </location>
</feature>
<evidence type="ECO:0000313" key="3">
    <source>
        <dbReference type="Proteomes" id="UP001233999"/>
    </source>
</evidence>
<name>A0AAD7ZYT2_DIPPU</name>
<dbReference type="Proteomes" id="UP001233999">
    <property type="component" value="Unassembled WGS sequence"/>
</dbReference>
<reference evidence="2" key="2">
    <citation type="submission" date="2023-05" db="EMBL/GenBank/DDBJ databases">
        <authorList>
            <person name="Fouks B."/>
        </authorList>
    </citation>
    <scope>NUCLEOTIDE SEQUENCE</scope>
    <source>
        <strain evidence="2">Stay&amp;Tobe</strain>
        <tissue evidence="2">Testes</tissue>
    </source>
</reference>
<keyword evidence="3" id="KW-1185">Reference proteome</keyword>
<protein>
    <submittedName>
        <fullName evidence="2">Uncharacterized protein</fullName>
    </submittedName>
</protein>
<proteinExistence type="predicted"/>
<evidence type="ECO:0000256" key="1">
    <source>
        <dbReference type="SAM" id="MobiDB-lite"/>
    </source>
</evidence>
<feature type="compositionally biased region" description="Basic and acidic residues" evidence="1">
    <location>
        <begin position="71"/>
        <end position="91"/>
    </location>
</feature>
<dbReference type="AlphaFoldDB" id="A0AAD7ZYT2"/>
<dbReference type="EMBL" id="JASPKZ010005208">
    <property type="protein sequence ID" value="KAJ9589161.1"/>
    <property type="molecule type" value="Genomic_DNA"/>
</dbReference>
<accession>A0AAD7ZYT2</accession>
<feature type="non-terminal residue" evidence="2">
    <location>
        <position position="167"/>
    </location>
</feature>
<gene>
    <name evidence="2" type="ORF">L9F63_028054</name>
</gene>
<organism evidence="2 3">
    <name type="scientific">Diploptera punctata</name>
    <name type="common">Pacific beetle cockroach</name>
    <dbReference type="NCBI Taxonomy" id="6984"/>
    <lineage>
        <taxon>Eukaryota</taxon>
        <taxon>Metazoa</taxon>
        <taxon>Ecdysozoa</taxon>
        <taxon>Arthropoda</taxon>
        <taxon>Hexapoda</taxon>
        <taxon>Insecta</taxon>
        <taxon>Pterygota</taxon>
        <taxon>Neoptera</taxon>
        <taxon>Polyneoptera</taxon>
        <taxon>Dictyoptera</taxon>
        <taxon>Blattodea</taxon>
        <taxon>Blaberoidea</taxon>
        <taxon>Blaberidae</taxon>
        <taxon>Diplopterinae</taxon>
        <taxon>Diploptera</taxon>
    </lineage>
</organism>
<feature type="compositionally biased region" description="Polar residues" evidence="1">
    <location>
        <begin position="93"/>
        <end position="119"/>
    </location>
</feature>